<dbReference type="Gene3D" id="3.40.50.1010">
    <property type="entry name" value="5'-nuclease"/>
    <property type="match status" value="1"/>
</dbReference>
<dbReference type="InterPro" id="IPR029060">
    <property type="entry name" value="PIN-like_dom_sf"/>
</dbReference>
<proteinExistence type="inferred from homology"/>
<evidence type="ECO:0000256" key="1">
    <source>
        <dbReference type="ARBA" id="ARBA00009495"/>
    </source>
</evidence>
<protein>
    <recommendedName>
        <fullName evidence="4">Constitutive coactivator of peroxisome proliferator-activated receptor gamma</fullName>
    </recommendedName>
</protein>
<dbReference type="InterPro" id="IPR026784">
    <property type="entry name" value="Coact_PPARg"/>
</dbReference>
<organism evidence="2 3">
    <name type="scientific">Nezara viridula</name>
    <name type="common">Southern green stink bug</name>
    <name type="synonym">Cimex viridulus</name>
    <dbReference type="NCBI Taxonomy" id="85310"/>
    <lineage>
        <taxon>Eukaryota</taxon>
        <taxon>Metazoa</taxon>
        <taxon>Ecdysozoa</taxon>
        <taxon>Arthropoda</taxon>
        <taxon>Hexapoda</taxon>
        <taxon>Insecta</taxon>
        <taxon>Pterygota</taxon>
        <taxon>Neoptera</taxon>
        <taxon>Paraneoptera</taxon>
        <taxon>Hemiptera</taxon>
        <taxon>Heteroptera</taxon>
        <taxon>Panheteroptera</taxon>
        <taxon>Pentatomomorpha</taxon>
        <taxon>Pentatomoidea</taxon>
        <taxon>Pentatomidae</taxon>
        <taxon>Pentatominae</taxon>
        <taxon>Nezara</taxon>
    </lineage>
</organism>
<dbReference type="GO" id="GO:0005634">
    <property type="term" value="C:nucleus"/>
    <property type="evidence" value="ECO:0007669"/>
    <property type="project" value="TreeGrafter"/>
</dbReference>
<gene>
    <name evidence="2" type="ORF">NEZAVI_LOCUS11041</name>
</gene>
<evidence type="ECO:0000313" key="2">
    <source>
        <dbReference type="EMBL" id="CAH1402162.1"/>
    </source>
</evidence>
<evidence type="ECO:0008006" key="4">
    <source>
        <dbReference type="Google" id="ProtNLM"/>
    </source>
</evidence>
<dbReference type="PANTHER" id="PTHR15976">
    <property type="entry name" value="CONSTITUTIVE COACTIVATOR OF PEROXISOME PROLIFERATOR-ACTIVATED RECEPTOR GAMMA"/>
    <property type="match status" value="1"/>
</dbReference>
<dbReference type="EMBL" id="OV725081">
    <property type="protein sequence ID" value="CAH1402162.1"/>
    <property type="molecule type" value="Genomic_DNA"/>
</dbReference>
<reference evidence="2" key="1">
    <citation type="submission" date="2022-01" db="EMBL/GenBank/DDBJ databases">
        <authorList>
            <person name="King R."/>
        </authorList>
    </citation>
    <scope>NUCLEOTIDE SEQUENCE</scope>
</reference>
<name>A0A9P0MTM9_NEZVI</name>
<dbReference type="Proteomes" id="UP001152798">
    <property type="component" value="Chromosome 5"/>
</dbReference>
<keyword evidence="3" id="KW-1185">Reference proteome</keyword>
<dbReference type="PANTHER" id="PTHR15976:SF17">
    <property type="entry name" value="CONSTITUTIVE COACTIVATOR OF PEROXISOME PROLIFERATOR-ACTIVATED RECEPTOR GAMMA"/>
    <property type="match status" value="1"/>
</dbReference>
<accession>A0A9P0MTM9</accession>
<dbReference type="OrthoDB" id="6354174at2759"/>
<dbReference type="AlphaFoldDB" id="A0A9P0MTM9"/>
<comment type="similarity">
    <text evidence="1">Belongs to the constitutive coactivator of PPAR-gamma family.</text>
</comment>
<evidence type="ECO:0000313" key="3">
    <source>
        <dbReference type="Proteomes" id="UP001152798"/>
    </source>
</evidence>
<dbReference type="SUPFAM" id="SSF88723">
    <property type="entry name" value="PIN domain-like"/>
    <property type="match status" value="1"/>
</dbReference>
<sequence>MGVSYLYTFMKNIEALRKVSISEEADRYKRNENKSPVIAVDGINLIYSLYSYHHIPWAYGGQLKEYMGHFECFIESFQREGIDLFFFFDGANVMFNIDGWIKRKRDTVKEVHEFFDKIENGLGVEKVETNANCLVLPKNILAITIFVLKQKGCKVKITLNECDRELALFGRENNCMGILATDTDFIIYDTVKIYSTKNMNLSEMSFYVYDKNKVQEKLMLKSSELPLFASLVGNDYTNSTDLNNNSYKKWFNQNDTVKRFCGIADYIRRLNLKIHNGRLFKNDITKISRDFFREEKMAMILQESLNFYHLRSEGNGLDSIMSGISDYKWRSIIKMLYKEFSCYSNYLDILIRHCYQDCISLQDFTLSDIPVAAKVLKPLRERWYGILLYEKPGLKKVTEWLIDGYESLAKPKEVSPQFPKVHHPGLISLIRGHNKEANWNLLGDTFNLNPGYLKNFPLDLLIPALSFRYLKDKVIIHKWEVNALILSAILVRYFNARQLRSIKLDQVKSRPIRLYNLVTCSFEVVLQISQVLAHLIPDELALPSNYQDGKLFQLIYLLSLDDHMSLKEILKYLFDSFLENNNKNIETSMKLFGLVSSFIDK</sequence>